<accession>A0A7H9BI64</accession>
<evidence type="ECO:0000256" key="6">
    <source>
        <dbReference type="ARBA" id="ARBA00022833"/>
    </source>
</evidence>
<dbReference type="Pfam" id="PF22521">
    <property type="entry name" value="HypF_C_2"/>
    <property type="match status" value="1"/>
</dbReference>
<dbReference type="GO" id="GO:0016743">
    <property type="term" value="F:carboxyl- or carbamoyltransferase activity"/>
    <property type="evidence" value="ECO:0007669"/>
    <property type="project" value="UniProtKB-UniRule"/>
</dbReference>
<dbReference type="EC" id="6.2.-.-" evidence="8"/>
<dbReference type="GO" id="GO:0008270">
    <property type="term" value="F:zinc ion binding"/>
    <property type="evidence" value="ECO:0007669"/>
    <property type="project" value="UniProtKB-KW"/>
</dbReference>
<evidence type="ECO:0000259" key="10">
    <source>
        <dbReference type="PROSITE" id="PS51160"/>
    </source>
</evidence>
<keyword evidence="6" id="KW-0862">Zinc</keyword>
<proteinExistence type="inferred from homology"/>
<evidence type="ECO:0000256" key="4">
    <source>
        <dbReference type="ARBA" id="ARBA00022723"/>
    </source>
</evidence>
<dbReference type="Pfam" id="PF07503">
    <property type="entry name" value="zf-HYPF"/>
    <property type="match status" value="2"/>
</dbReference>
<gene>
    <name evidence="12" type="primary">hypF</name>
    <name evidence="12" type="ORF">HQ393_09215</name>
</gene>
<dbReference type="InterPro" id="IPR006070">
    <property type="entry name" value="Sua5-like_dom"/>
</dbReference>
<dbReference type="GO" id="GO:0003725">
    <property type="term" value="F:double-stranded RNA binding"/>
    <property type="evidence" value="ECO:0007669"/>
    <property type="project" value="InterPro"/>
</dbReference>
<dbReference type="NCBIfam" id="TIGR00143">
    <property type="entry name" value="hypF"/>
    <property type="match status" value="1"/>
</dbReference>
<comment type="similarity">
    <text evidence="2 8">Belongs to the carbamoyltransferase HypF family.</text>
</comment>
<comment type="pathway">
    <text evidence="1 8">Protein modification; [NiFe] hydrogenase maturation.</text>
</comment>
<keyword evidence="13" id="KW-1185">Reference proteome</keyword>
<dbReference type="PANTHER" id="PTHR42959">
    <property type="entry name" value="CARBAMOYLTRANSFERASE"/>
    <property type="match status" value="1"/>
</dbReference>
<keyword evidence="12" id="KW-0808">Transferase</keyword>
<organism evidence="12 13">
    <name type="scientific">Chitinibacter bivalviorum</name>
    <dbReference type="NCBI Taxonomy" id="2739434"/>
    <lineage>
        <taxon>Bacteria</taxon>
        <taxon>Pseudomonadati</taxon>
        <taxon>Pseudomonadota</taxon>
        <taxon>Betaproteobacteria</taxon>
        <taxon>Neisseriales</taxon>
        <taxon>Chitinibacteraceae</taxon>
        <taxon>Chitinibacter</taxon>
    </lineage>
</organism>
<dbReference type="Gene3D" id="3.30.420.360">
    <property type="match status" value="1"/>
</dbReference>
<dbReference type="PIRSF" id="PIRSF006256">
    <property type="entry name" value="CMPcnvr_hdrg_mat"/>
    <property type="match status" value="1"/>
</dbReference>
<evidence type="ECO:0000313" key="13">
    <source>
        <dbReference type="Proteomes" id="UP000509597"/>
    </source>
</evidence>
<dbReference type="PROSITE" id="PS00150">
    <property type="entry name" value="ACYLPHOSPHATASE_1"/>
    <property type="match status" value="1"/>
</dbReference>
<evidence type="ECO:0000256" key="2">
    <source>
        <dbReference type="ARBA" id="ARBA00008097"/>
    </source>
</evidence>
<feature type="domain" description="Acylphosphatase-like" evidence="10">
    <location>
        <begin position="2"/>
        <end position="89"/>
    </location>
</feature>
<keyword evidence="4" id="KW-0479">Metal-binding</keyword>
<dbReference type="KEGG" id="chiz:HQ393_09215"/>
<dbReference type="PANTHER" id="PTHR42959:SF1">
    <property type="entry name" value="CARBAMOYLTRANSFERASE HYPF"/>
    <property type="match status" value="1"/>
</dbReference>
<comment type="catalytic activity">
    <reaction evidence="9">
        <text>an acyl phosphate + H2O = a carboxylate + phosphate + H(+)</text>
        <dbReference type="Rhea" id="RHEA:14965"/>
        <dbReference type="ChEBI" id="CHEBI:15377"/>
        <dbReference type="ChEBI" id="CHEBI:15378"/>
        <dbReference type="ChEBI" id="CHEBI:29067"/>
        <dbReference type="ChEBI" id="CHEBI:43474"/>
        <dbReference type="ChEBI" id="CHEBI:59918"/>
        <dbReference type="EC" id="3.6.1.7"/>
    </reaction>
</comment>
<dbReference type="Proteomes" id="UP000509597">
    <property type="component" value="Chromosome"/>
</dbReference>
<dbReference type="InterPro" id="IPR001792">
    <property type="entry name" value="Acylphosphatase-like_dom"/>
</dbReference>
<sequence>MRQQIRVRGIVQGVGFRPFVYRLAHELGVTGWVRNDGQGVTIAIDAAPDLQAEFARRLRFDAPPLAKIDDLQITPIAANEPFPDFRILDSALGGEANTAATPAATIGADSTICPACLAELFDPNNRRYRYAFINCTDCGPRYTLVSRLPYDRANTSMAGFAQCPPCQSEYTNPLHRRFHAEPNACPDCGPQLQLLDAHGKVTSADAIEQTLALLTVGKIVAIKGLGGFHLVCDARNAEAVATLRERKNREEKPLAIMVANVASLAGIANMTQAEQAWLESGARPIVLLEKAAGVDTILKGIAPQVNSIGVLLPYTPIQYLLFHEAAGRPAGVAWLQQAQPLALVMTSANPHGEPLVISNDEAMTHLAGIADALLIHNRDIVIRCDDSVLRVDTHGAPQFIRRARGYTPRAISLSTTSEPVLALGGFFKNTLCVTRGEQAYLSQYIGDMDRVTNCLALEAASEHLLHLLQVQPRRIAHDKHPDFFSTQLAQRLAAELSKDGQIPCIAVQHHHAHVAAVLAEHHLDEPVLGLALDGVGLGNDGTAWGGELLLVDGADFQRLGHLRPIAMPGGDKAAREPWRMAAAALAMQGRGDEIATRFAAQSGAGLIAQMLTRTLPASHQISTTSMGRYFDAAAGLLGITPVMSFEAQAAMQLEGLAAKYGDCLIEDGLFELTDITKPTGFISQLDLSALLARVADCREVAYGAALFHAVLITALADWVALAAERTGIRVVAGGGGCFLNAVLLRGLQAALAKRGLRFYTNQNLPCGDGGLSLGQAWVAQRTVL</sequence>
<dbReference type="Pfam" id="PF00708">
    <property type="entry name" value="Acylphosphatase"/>
    <property type="match status" value="1"/>
</dbReference>
<keyword evidence="9" id="KW-0378">Hydrolase</keyword>
<dbReference type="SUPFAM" id="SSF55821">
    <property type="entry name" value="YrdC/RibB"/>
    <property type="match status" value="1"/>
</dbReference>
<dbReference type="Pfam" id="PF01300">
    <property type="entry name" value="Sua5_yciO_yrdC"/>
    <property type="match status" value="1"/>
</dbReference>
<feature type="active site" evidence="9">
    <location>
        <position position="17"/>
    </location>
</feature>
<dbReference type="GO" id="GO:0016874">
    <property type="term" value="F:ligase activity"/>
    <property type="evidence" value="ECO:0007669"/>
    <property type="project" value="UniProtKB-UniRule"/>
</dbReference>
<feature type="domain" description="YrdC-like" evidence="11">
    <location>
        <begin position="204"/>
        <end position="405"/>
    </location>
</feature>
<dbReference type="Pfam" id="PF17788">
    <property type="entry name" value="HypF_C"/>
    <property type="match status" value="1"/>
</dbReference>
<comment type="function">
    <text evidence="8">Involved in the maturation of [NiFe] hydrogenases. Along with HypE, it catalyzes the synthesis of the CN ligands of the active site iron of [NiFe]-hydrogenases. HypF functions as a carbamoyl transferase using carbamoylphosphate as a substrate and transferring the carboxamido moiety in an ATP-dependent reaction to the thiolate of the C-terminal cysteine of HypE yielding a protein-S-carboxamide.</text>
</comment>
<keyword evidence="3" id="KW-0436">Ligase</keyword>
<dbReference type="InterPro" id="IPR017968">
    <property type="entry name" value="Acylphosphatase_CS"/>
</dbReference>
<protein>
    <recommendedName>
        <fullName evidence="8">Carbamoyltransferase HypF</fullName>
        <ecNumber evidence="8">6.2.-.-</ecNumber>
    </recommendedName>
</protein>
<comment type="catalytic activity">
    <reaction evidence="7 8">
        <text>C-terminal L-cysteinyl-[HypE protein] + carbamoyl phosphate + ATP + H2O = C-terminal S-carboxamide-L-cysteinyl-[HypE protein] + AMP + phosphate + diphosphate + H(+)</text>
        <dbReference type="Rhea" id="RHEA:55636"/>
        <dbReference type="Rhea" id="RHEA-COMP:14247"/>
        <dbReference type="Rhea" id="RHEA-COMP:14392"/>
        <dbReference type="ChEBI" id="CHEBI:15377"/>
        <dbReference type="ChEBI" id="CHEBI:15378"/>
        <dbReference type="ChEBI" id="CHEBI:30616"/>
        <dbReference type="ChEBI" id="CHEBI:33019"/>
        <dbReference type="ChEBI" id="CHEBI:43474"/>
        <dbReference type="ChEBI" id="CHEBI:58228"/>
        <dbReference type="ChEBI" id="CHEBI:76913"/>
        <dbReference type="ChEBI" id="CHEBI:139126"/>
        <dbReference type="ChEBI" id="CHEBI:456215"/>
    </reaction>
</comment>
<dbReference type="Gene3D" id="3.30.420.40">
    <property type="match status" value="1"/>
</dbReference>
<dbReference type="PROSITE" id="PS51160">
    <property type="entry name" value="ACYLPHOSPHATASE_3"/>
    <property type="match status" value="1"/>
</dbReference>
<evidence type="ECO:0000256" key="8">
    <source>
        <dbReference type="PIRNR" id="PIRNR006256"/>
    </source>
</evidence>
<dbReference type="Gene3D" id="3.90.870.50">
    <property type="match status" value="1"/>
</dbReference>
<dbReference type="InterPro" id="IPR004421">
    <property type="entry name" value="Carbamoyltransferase_HypF"/>
</dbReference>
<evidence type="ECO:0000256" key="5">
    <source>
        <dbReference type="ARBA" id="ARBA00022771"/>
    </source>
</evidence>
<dbReference type="InterPro" id="IPR055128">
    <property type="entry name" value="HypF_C_2"/>
</dbReference>
<evidence type="ECO:0000259" key="11">
    <source>
        <dbReference type="PROSITE" id="PS51163"/>
    </source>
</evidence>
<dbReference type="RefSeq" id="WP_179354928.1">
    <property type="nucleotide sequence ID" value="NZ_CP058627.1"/>
</dbReference>
<evidence type="ECO:0000256" key="3">
    <source>
        <dbReference type="ARBA" id="ARBA00022598"/>
    </source>
</evidence>
<keyword evidence="5" id="KW-0863">Zinc-finger</keyword>
<dbReference type="InterPro" id="IPR011125">
    <property type="entry name" value="Znf_HypF"/>
</dbReference>
<name>A0A7H9BI64_9NEIS</name>
<dbReference type="InterPro" id="IPR036046">
    <property type="entry name" value="Acylphosphatase-like_dom_sf"/>
</dbReference>
<dbReference type="Gene3D" id="3.30.110.120">
    <property type="match status" value="1"/>
</dbReference>
<dbReference type="PROSITE" id="PS51163">
    <property type="entry name" value="YRDC"/>
    <property type="match status" value="1"/>
</dbReference>
<dbReference type="AlphaFoldDB" id="A0A7H9BI64"/>
<dbReference type="GO" id="GO:0003998">
    <property type="term" value="F:acylphosphatase activity"/>
    <property type="evidence" value="ECO:0007669"/>
    <property type="project" value="UniProtKB-EC"/>
</dbReference>
<reference evidence="12 13" key="1">
    <citation type="submission" date="2020-07" db="EMBL/GenBank/DDBJ databases">
        <title>Complete genome sequence of Chitinibacter sp. 2T18.</title>
        <authorList>
            <person name="Bae J.-W."/>
            <person name="Choi J.-W."/>
        </authorList>
    </citation>
    <scope>NUCLEOTIDE SEQUENCE [LARGE SCALE GENOMIC DNA]</scope>
    <source>
        <strain evidence="12 13">2T18</strain>
    </source>
</reference>
<dbReference type="InterPro" id="IPR017945">
    <property type="entry name" value="DHBP_synth_RibB-like_a/b_dom"/>
</dbReference>
<dbReference type="EMBL" id="CP058627">
    <property type="protein sequence ID" value="QLG88413.1"/>
    <property type="molecule type" value="Genomic_DNA"/>
</dbReference>
<evidence type="ECO:0000256" key="1">
    <source>
        <dbReference type="ARBA" id="ARBA00004711"/>
    </source>
</evidence>
<evidence type="ECO:0000313" key="12">
    <source>
        <dbReference type="EMBL" id="QLG88413.1"/>
    </source>
</evidence>
<dbReference type="SUPFAM" id="SSF54975">
    <property type="entry name" value="Acylphosphatase/BLUF domain-like"/>
    <property type="match status" value="1"/>
</dbReference>
<dbReference type="InterPro" id="IPR051060">
    <property type="entry name" value="Carbamoyltrans_HypF-like"/>
</dbReference>
<evidence type="ECO:0000256" key="7">
    <source>
        <dbReference type="ARBA" id="ARBA00048220"/>
    </source>
</evidence>
<evidence type="ECO:0000256" key="9">
    <source>
        <dbReference type="PROSITE-ProRule" id="PRU00520"/>
    </source>
</evidence>
<feature type="active site" evidence="9">
    <location>
        <position position="35"/>
    </location>
</feature>
<dbReference type="GO" id="GO:0051604">
    <property type="term" value="P:protein maturation"/>
    <property type="evidence" value="ECO:0007669"/>
    <property type="project" value="TreeGrafter"/>
</dbReference>
<dbReference type="UniPathway" id="UPA00335"/>
<dbReference type="InterPro" id="IPR041440">
    <property type="entry name" value="HypF_C"/>
</dbReference>